<reference evidence="2" key="1">
    <citation type="journal article" date="2019" name="Int. J. Syst. Evol. Microbiol.">
        <title>The Global Catalogue of Microorganisms (GCM) 10K type strain sequencing project: providing services to taxonomists for standard genome sequencing and annotation.</title>
        <authorList>
            <consortium name="The Broad Institute Genomics Platform"/>
            <consortium name="The Broad Institute Genome Sequencing Center for Infectious Disease"/>
            <person name="Wu L."/>
            <person name="Ma J."/>
        </authorList>
    </citation>
    <scope>NUCLEOTIDE SEQUENCE [LARGE SCALE GENOMIC DNA]</scope>
    <source>
        <strain evidence="2">NBRC 111981</strain>
    </source>
</reference>
<evidence type="ECO:0000313" key="1">
    <source>
        <dbReference type="EMBL" id="GLQ87397.1"/>
    </source>
</evidence>
<proteinExistence type="predicted"/>
<name>A0ABQ5X703_9GAMM</name>
<organism evidence="1 2">
    <name type="scientific">Dyella flagellata</name>
    <dbReference type="NCBI Taxonomy" id="1867833"/>
    <lineage>
        <taxon>Bacteria</taxon>
        <taxon>Pseudomonadati</taxon>
        <taxon>Pseudomonadota</taxon>
        <taxon>Gammaproteobacteria</taxon>
        <taxon>Lysobacterales</taxon>
        <taxon>Rhodanobacteraceae</taxon>
        <taxon>Dyella</taxon>
    </lineage>
</organism>
<accession>A0ABQ5X703</accession>
<evidence type="ECO:0000313" key="2">
    <source>
        <dbReference type="Proteomes" id="UP001156627"/>
    </source>
</evidence>
<comment type="caution">
    <text evidence="1">The sequence shown here is derived from an EMBL/GenBank/DDBJ whole genome shotgun (WGS) entry which is preliminary data.</text>
</comment>
<evidence type="ECO:0008006" key="3">
    <source>
        <dbReference type="Google" id="ProtNLM"/>
    </source>
</evidence>
<dbReference type="Proteomes" id="UP001156627">
    <property type="component" value="Unassembled WGS sequence"/>
</dbReference>
<keyword evidence="2" id="KW-1185">Reference proteome</keyword>
<dbReference type="EMBL" id="BSOA01000006">
    <property type="protein sequence ID" value="GLQ87397.1"/>
    <property type="molecule type" value="Genomic_DNA"/>
</dbReference>
<dbReference type="InterPro" id="IPR047746">
    <property type="entry name" value="Dae2/Tae2-like"/>
</dbReference>
<dbReference type="NCBIfam" id="NF033857">
    <property type="entry name" value="BPSL0067_fam"/>
    <property type="match status" value="1"/>
</dbReference>
<gene>
    <name evidence="1" type="ORF">GCM10007898_09630</name>
</gene>
<sequence length="150" mass="16916">MLHARKRNDRPHKIPWRRQDVPYTLQIDQNSVYGKGKFVNAKGNTECVEFVRQATGAPETPKWVRGRLVKSLKPGELAPGTAIATFDEHGKYPTDALGKHAAIYLGTTDKGIEVLDQWDSQGEVKKRVIRFHPKAGTKRSDDGDTFYVIE</sequence>
<protein>
    <recommendedName>
        <fullName evidence="3">BPSL0067 family protein</fullName>
    </recommendedName>
</protein>